<dbReference type="AlphaFoldDB" id="A0A238LHB8"/>
<dbReference type="RefSeq" id="WP_093993282.1">
    <property type="nucleotide sequence ID" value="NZ_FXZK01000007.1"/>
</dbReference>
<feature type="domain" description="Ancillary SecYEG translocon subunit/Cell division coordinator CpoB TPR" evidence="2">
    <location>
        <begin position="29"/>
        <end position="133"/>
    </location>
</feature>
<sequence>MSDSDSFINEVTEEVRRDQLYATFRRYGWIAVVVVLAIVGGAAWNEYSRSQSEAAAQAVGDALLTALEDDDVDARVAALAEIDAEGSAAALVALMTANEQQIAGQTEAAIATLDRVAIAADVPQDYRALASLKSLMLGAGIMDEDSRRAGLEALAVPGNPYRMLALEQLALAEVAAGETDAALARLTTMIEDAEATESLRERAVGLIVALGGELASDPAAN</sequence>
<dbReference type="EMBL" id="FXZK01000007">
    <property type="protein sequence ID" value="SMY09089.1"/>
    <property type="molecule type" value="Genomic_DNA"/>
</dbReference>
<keyword evidence="4" id="KW-1185">Reference proteome</keyword>
<dbReference type="Proteomes" id="UP000201613">
    <property type="component" value="Unassembled WGS sequence"/>
</dbReference>
<feature type="transmembrane region" description="Helical" evidence="1">
    <location>
        <begin position="26"/>
        <end position="44"/>
    </location>
</feature>
<reference evidence="3 4" key="1">
    <citation type="submission" date="2017-05" db="EMBL/GenBank/DDBJ databases">
        <authorList>
            <person name="Song R."/>
            <person name="Chenine A.L."/>
            <person name="Ruprecht R.M."/>
        </authorList>
    </citation>
    <scope>NUCLEOTIDE SEQUENCE [LARGE SCALE GENOMIC DNA]</scope>
    <source>
        <strain evidence="3 4">CECT 8899</strain>
    </source>
</reference>
<name>A0A238LHB8_9RHOB</name>
<evidence type="ECO:0000259" key="2">
    <source>
        <dbReference type="Pfam" id="PF09976"/>
    </source>
</evidence>
<keyword evidence="1" id="KW-0472">Membrane</keyword>
<keyword evidence="1" id="KW-0812">Transmembrane</keyword>
<evidence type="ECO:0000313" key="4">
    <source>
        <dbReference type="Proteomes" id="UP000201613"/>
    </source>
</evidence>
<dbReference type="Pfam" id="PF09976">
    <property type="entry name" value="TPR_21"/>
    <property type="match status" value="1"/>
</dbReference>
<proteinExistence type="predicted"/>
<gene>
    <name evidence="3" type="ORF">LOM8899_03251</name>
</gene>
<protein>
    <recommendedName>
        <fullName evidence="2">Ancillary SecYEG translocon subunit/Cell division coordinator CpoB TPR domain-containing protein</fullName>
    </recommendedName>
</protein>
<dbReference type="InterPro" id="IPR018704">
    <property type="entry name" value="SecYEG/CpoB_TPR"/>
</dbReference>
<organism evidence="3 4">
    <name type="scientific">Flavimaricola marinus</name>
    <dbReference type="NCBI Taxonomy" id="1819565"/>
    <lineage>
        <taxon>Bacteria</taxon>
        <taxon>Pseudomonadati</taxon>
        <taxon>Pseudomonadota</taxon>
        <taxon>Alphaproteobacteria</taxon>
        <taxon>Rhodobacterales</taxon>
        <taxon>Paracoccaceae</taxon>
        <taxon>Flavimaricola</taxon>
    </lineage>
</organism>
<accession>A0A238LHB8</accession>
<dbReference type="OrthoDB" id="7173339at2"/>
<evidence type="ECO:0000256" key="1">
    <source>
        <dbReference type="SAM" id="Phobius"/>
    </source>
</evidence>
<evidence type="ECO:0000313" key="3">
    <source>
        <dbReference type="EMBL" id="SMY09089.1"/>
    </source>
</evidence>
<keyword evidence="1" id="KW-1133">Transmembrane helix</keyword>